<feature type="region of interest" description="Disordered" evidence="1">
    <location>
        <begin position="142"/>
        <end position="175"/>
    </location>
</feature>
<dbReference type="InterPro" id="IPR039223">
    <property type="entry name" value="AATF/Bfr2"/>
</dbReference>
<dbReference type="EMBL" id="JAAAJB010000219">
    <property type="protein sequence ID" value="KAG0261377.1"/>
    <property type="molecule type" value="Genomic_DNA"/>
</dbReference>
<proteinExistence type="predicted"/>
<accession>A0A9P6U663</accession>
<evidence type="ECO:0000259" key="2">
    <source>
        <dbReference type="Pfam" id="PF08164"/>
    </source>
</evidence>
<dbReference type="PANTHER" id="PTHR15565">
    <property type="entry name" value="AATF PROTEIN APOPTOSIS ANTAGONIZING TRANSCRIPTION FACTOR"/>
    <property type="match status" value="1"/>
</dbReference>
<dbReference type="InterPro" id="IPR012617">
    <property type="entry name" value="AATF_C"/>
</dbReference>
<dbReference type="Pfam" id="PF08164">
    <property type="entry name" value="TRAUB"/>
    <property type="match status" value="1"/>
</dbReference>
<organism evidence="3 4">
    <name type="scientific">Actinomortierella ambigua</name>
    <dbReference type="NCBI Taxonomy" id="1343610"/>
    <lineage>
        <taxon>Eukaryota</taxon>
        <taxon>Fungi</taxon>
        <taxon>Fungi incertae sedis</taxon>
        <taxon>Mucoromycota</taxon>
        <taxon>Mortierellomycotina</taxon>
        <taxon>Mortierellomycetes</taxon>
        <taxon>Mortierellales</taxon>
        <taxon>Mortierellaceae</taxon>
        <taxon>Actinomortierella</taxon>
    </lineage>
</organism>
<feature type="compositionally biased region" description="Basic and acidic residues" evidence="1">
    <location>
        <begin position="1"/>
        <end position="28"/>
    </location>
</feature>
<dbReference type="AlphaFoldDB" id="A0A9P6U663"/>
<reference evidence="3" key="1">
    <citation type="journal article" date="2020" name="Fungal Divers.">
        <title>Resolving the Mortierellaceae phylogeny through synthesis of multi-gene phylogenetics and phylogenomics.</title>
        <authorList>
            <person name="Vandepol N."/>
            <person name="Liber J."/>
            <person name="Desiro A."/>
            <person name="Na H."/>
            <person name="Kennedy M."/>
            <person name="Barry K."/>
            <person name="Grigoriev I.V."/>
            <person name="Miller A.N."/>
            <person name="O'Donnell K."/>
            <person name="Stajich J.E."/>
            <person name="Bonito G."/>
        </authorList>
    </citation>
    <scope>NUCLEOTIDE SEQUENCE</scope>
    <source>
        <strain evidence="3">BC1065</strain>
    </source>
</reference>
<evidence type="ECO:0000313" key="3">
    <source>
        <dbReference type="EMBL" id="KAG0261377.1"/>
    </source>
</evidence>
<feature type="compositionally biased region" description="Acidic residues" evidence="1">
    <location>
        <begin position="153"/>
        <end position="168"/>
    </location>
</feature>
<feature type="compositionally biased region" description="Basic and acidic residues" evidence="1">
    <location>
        <begin position="35"/>
        <end position="51"/>
    </location>
</feature>
<dbReference type="GO" id="GO:0000462">
    <property type="term" value="P:maturation of SSU-rRNA from tricistronic rRNA transcript (SSU-rRNA, 5.8S rRNA, LSU-rRNA)"/>
    <property type="evidence" value="ECO:0007669"/>
    <property type="project" value="TreeGrafter"/>
</dbReference>
<feature type="domain" description="Apoptosis-antagonizing transcription factor C-terminal" evidence="2">
    <location>
        <begin position="63"/>
        <end position="144"/>
    </location>
</feature>
<dbReference type="PANTHER" id="PTHR15565:SF0">
    <property type="entry name" value="PROTEIN AATF"/>
    <property type="match status" value="1"/>
</dbReference>
<gene>
    <name evidence="3" type="ORF">DFQ27_002997</name>
</gene>
<sequence length="175" mass="20191">MADEERLLKRTQLKRSEYHILGKPPKETDNDEDPSVEKTPDTGRLDAHLSNHDEEIFDDTDFYQQLLRELIESRMVDNDDPTAMGMRWAALRQSKQSKKAVDTKASKGRRLRYHVHDKLQSFMAPVPAGTWHEEMTEELFSSLLGRQSGLKDEDNEGEEEEAEDDVPDDGMRIFG</sequence>
<evidence type="ECO:0000313" key="4">
    <source>
        <dbReference type="Proteomes" id="UP000807716"/>
    </source>
</evidence>
<dbReference type="Proteomes" id="UP000807716">
    <property type="component" value="Unassembled WGS sequence"/>
</dbReference>
<name>A0A9P6U663_9FUNG</name>
<dbReference type="GO" id="GO:0005730">
    <property type="term" value="C:nucleolus"/>
    <property type="evidence" value="ECO:0007669"/>
    <property type="project" value="TreeGrafter"/>
</dbReference>
<keyword evidence="4" id="KW-1185">Reference proteome</keyword>
<comment type="caution">
    <text evidence="3">The sequence shown here is derived from an EMBL/GenBank/DDBJ whole genome shotgun (WGS) entry which is preliminary data.</text>
</comment>
<protein>
    <recommendedName>
        <fullName evidence="2">Apoptosis-antagonizing transcription factor C-terminal domain-containing protein</fullName>
    </recommendedName>
</protein>
<evidence type="ECO:0000256" key="1">
    <source>
        <dbReference type="SAM" id="MobiDB-lite"/>
    </source>
</evidence>
<dbReference type="OrthoDB" id="2442678at2759"/>
<feature type="region of interest" description="Disordered" evidence="1">
    <location>
        <begin position="1"/>
        <end position="51"/>
    </location>
</feature>